<dbReference type="RefSeq" id="WP_146928380.1">
    <property type="nucleotide sequence ID" value="NZ_CBCSHZ010000002.1"/>
</dbReference>
<organism evidence="1 2">
    <name type="scientific">Gillisia hiemivivida</name>
    <dbReference type="NCBI Taxonomy" id="291190"/>
    <lineage>
        <taxon>Bacteria</taxon>
        <taxon>Pseudomonadati</taxon>
        <taxon>Bacteroidota</taxon>
        <taxon>Flavobacteriia</taxon>
        <taxon>Flavobacteriales</taxon>
        <taxon>Flavobacteriaceae</taxon>
        <taxon>Gillisia</taxon>
    </lineage>
</organism>
<evidence type="ECO:0000313" key="1">
    <source>
        <dbReference type="EMBL" id="TXD95649.1"/>
    </source>
</evidence>
<protein>
    <recommendedName>
        <fullName evidence="3">DUF5017 domain-containing protein</fullName>
    </recommendedName>
</protein>
<evidence type="ECO:0000313" key="2">
    <source>
        <dbReference type="Proteomes" id="UP000321367"/>
    </source>
</evidence>
<proteinExistence type="predicted"/>
<keyword evidence="2" id="KW-1185">Reference proteome</keyword>
<evidence type="ECO:0008006" key="3">
    <source>
        <dbReference type="Google" id="ProtNLM"/>
    </source>
</evidence>
<name>A0A5C7A488_9FLAO</name>
<sequence>MKNIFYYLAIFLGLALTSCEPMEDIHDEVNSKLDNERAVGDITYTLTEDDYDDLGLNFPNFNSVDDAKSLLPEFLADNYPNYGSKSSANITFDIYAPLPTERSLIVYEVTTEDYDANEETERFDNFDDEDQIFDFLEGKFPDLENRTLVSLTYEFYDGRPNTFNNGFLFVDGEFTMIPGLSDEEYNLLGERFSNFSNEDEADEKLPLILKEKYKFENLEAGDIKPIMFKLFVTDEDDVDGDGSTTDRTTYSYVKYFVYNGSSFEPYGNTLSQSIQFGNIDGVWIPDNTIRYTLAGSDYSVVSSTLMDVYAGPANNVGRFQSFDVRSSSSNYWNPSMLIEAMNVVLDNLMPNAEEGQQYVITFAAYNGAVVNQELSLIKLNGEWIINE</sequence>
<dbReference type="PROSITE" id="PS51257">
    <property type="entry name" value="PROKAR_LIPOPROTEIN"/>
    <property type="match status" value="1"/>
</dbReference>
<dbReference type="EMBL" id="VORY01000001">
    <property type="protein sequence ID" value="TXD95649.1"/>
    <property type="molecule type" value="Genomic_DNA"/>
</dbReference>
<comment type="caution">
    <text evidence="1">The sequence shown here is derived from an EMBL/GenBank/DDBJ whole genome shotgun (WGS) entry which is preliminary data.</text>
</comment>
<accession>A0A5C7A488</accession>
<dbReference type="OrthoDB" id="1013052at2"/>
<dbReference type="Proteomes" id="UP000321367">
    <property type="component" value="Unassembled WGS sequence"/>
</dbReference>
<reference evidence="1 2" key="1">
    <citation type="submission" date="2019-08" db="EMBL/GenBank/DDBJ databases">
        <title>Genome sequence of Gillisia hiemivivida IC154 (type strain).</title>
        <authorList>
            <person name="Bowman J.P."/>
        </authorList>
    </citation>
    <scope>NUCLEOTIDE SEQUENCE [LARGE SCALE GENOMIC DNA]</scope>
    <source>
        <strain evidence="1 2">IC154</strain>
    </source>
</reference>
<gene>
    <name evidence="1" type="ORF">ES724_01040</name>
</gene>
<dbReference type="AlphaFoldDB" id="A0A5C7A488"/>